<comment type="caution">
    <text evidence="2">The sequence shown here is derived from an EMBL/GenBank/DDBJ whole genome shotgun (WGS) entry which is preliminary data.</text>
</comment>
<feature type="domain" description="Protein kinase" evidence="1">
    <location>
        <begin position="1"/>
        <end position="354"/>
    </location>
</feature>
<dbReference type="InterPro" id="IPR040976">
    <property type="entry name" value="Pkinase_fungal"/>
</dbReference>
<evidence type="ECO:0000259" key="1">
    <source>
        <dbReference type="PROSITE" id="PS50011"/>
    </source>
</evidence>
<dbReference type="InterPro" id="IPR000719">
    <property type="entry name" value="Prot_kinase_dom"/>
</dbReference>
<dbReference type="GO" id="GO:0004672">
    <property type="term" value="F:protein kinase activity"/>
    <property type="evidence" value="ECO:0007669"/>
    <property type="project" value="InterPro"/>
</dbReference>
<keyword evidence="3" id="KW-1185">Reference proteome</keyword>
<name>A0A4Y9ZW04_9AGAM</name>
<reference evidence="2 3" key="1">
    <citation type="submission" date="2019-02" db="EMBL/GenBank/DDBJ databases">
        <title>Genome sequencing of the rare red list fungi Hericium alpestre (H. flagellum).</title>
        <authorList>
            <person name="Buettner E."/>
            <person name="Kellner H."/>
        </authorList>
    </citation>
    <scope>NUCLEOTIDE SEQUENCE [LARGE SCALE GENOMIC DNA]</scope>
    <source>
        <strain evidence="2 3">DSM 108284</strain>
    </source>
</reference>
<dbReference type="InterPro" id="IPR011009">
    <property type="entry name" value="Kinase-like_dom_sf"/>
</dbReference>
<dbReference type="AlphaFoldDB" id="A0A4Y9ZW04"/>
<evidence type="ECO:0000313" key="3">
    <source>
        <dbReference type="Proteomes" id="UP000298061"/>
    </source>
</evidence>
<dbReference type="GO" id="GO:0005524">
    <property type="term" value="F:ATP binding"/>
    <property type="evidence" value="ECO:0007669"/>
    <property type="project" value="InterPro"/>
</dbReference>
<accession>A0A4Y9ZW04</accession>
<dbReference type="Pfam" id="PF17667">
    <property type="entry name" value="Pkinase_fungal"/>
    <property type="match status" value="2"/>
</dbReference>
<proteinExistence type="predicted"/>
<dbReference type="OrthoDB" id="5584477at2759"/>
<dbReference type="Gene3D" id="1.10.510.10">
    <property type="entry name" value="Transferase(Phosphotransferase) domain 1"/>
    <property type="match status" value="1"/>
</dbReference>
<dbReference type="Proteomes" id="UP000298061">
    <property type="component" value="Unassembled WGS sequence"/>
</dbReference>
<dbReference type="EMBL" id="SFCI01000852">
    <property type="protein sequence ID" value="TFY77668.1"/>
    <property type="molecule type" value="Genomic_DNA"/>
</dbReference>
<gene>
    <name evidence="2" type="ORF">EWM64_g6342</name>
</gene>
<dbReference type="SUPFAM" id="SSF56112">
    <property type="entry name" value="Protein kinase-like (PK-like)"/>
    <property type="match status" value="1"/>
</dbReference>
<organism evidence="2 3">
    <name type="scientific">Hericium alpestre</name>
    <dbReference type="NCBI Taxonomy" id="135208"/>
    <lineage>
        <taxon>Eukaryota</taxon>
        <taxon>Fungi</taxon>
        <taxon>Dikarya</taxon>
        <taxon>Basidiomycota</taxon>
        <taxon>Agaricomycotina</taxon>
        <taxon>Agaricomycetes</taxon>
        <taxon>Russulales</taxon>
        <taxon>Hericiaceae</taxon>
        <taxon>Hericium</taxon>
    </lineage>
</organism>
<dbReference type="PANTHER" id="PTHR38248:SF2">
    <property type="entry name" value="FUNK1 11"/>
    <property type="match status" value="1"/>
</dbReference>
<sequence>MLGSTQGTRQHALSILVQDDYIQLWYFDVGGILRTRKEISILENFTTFAAVVVALCSLTPRQWGETQVVKDYELLPLGPDASVVDEFPRRSLTGGLVTFPDRRVYKLKDCIASQHTLVGRRTIVYSAMFHHREQGEDPSDKDLASKEVVVKLSYQVCERLHRLRGIGILHRDISVGNILCEERLCGKFDAIVNNFDLAIWIKADDSPDVSLANHRTGTLSFMALELLRKQTIQHRLRHDLESLFYVAVWWAVEKDSTDNHAARNALARWNQGPENKVAAVKRDFLENSFIESKLIFIGPYFVFGKSLQKLRETFRKVNSKLHELSRQEDEDQLAADFAERWILQQTSEREQTALTGTMEDDDIFESNLSVEEQNDEKLEVKDMEMLDGSVDYWVFLNALGLRLKSSSASRA</sequence>
<evidence type="ECO:0000313" key="2">
    <source>
        <dbReference type="EMBL" id="TFY77668.1"/>
    </source>
</evidence>
<dbReference type="PANTHER" id="PTHR38248">
    <property type="entry name" value="FUNK1 6"/>
    <property type="match status" value="1"/>
</dbReference>
<protein>
    <recommendedName>
        <fullName evidence="1">Protein kinase domain-containing protein</fullName>
    </recommendedName>
</protein>
<dbReference type="PROSITE" id="PS50011">
    <property type="entry name" value="PROTEIN_KINASE_DOM"/>
    <property type="match status" value="1"/>
</dbReference>